<dbReference type="Proteomes" id="UP000324222">
    <property type="component" value="Unassembled WGS sequence"/>
</dbReference>
<gene>
    <name evidence="2" type="ORF">E2C01_098747</name>
</gene>
<reference evidence="2 3" key="1">
    <citation type="submission" date="2019-05" db="EMBL/GenBank/DDBJ databases">
        <title>Another draft genome of Portunus trituberculatus and its Hox gene families provides insights of decapod evolution.</title>
        <authorList>
            <person name="Jeong J.-H."/>
            <person name="Song I."/>
            <person name="Kim S."/>
            <person name="Choi T."/>
            <person name="Kim D."/>
            <person name="Ryu S."/>
            <person name="Kim W."/>
        </authorList>
    </citation>
    <scope>NUCLEOTIDE SEQUENCE [LARGE SCALE GENOMIC DNA]</scope>
    <source>
        <tissue evidence="2">Muscle</tissue>
    </source>
</reference>
<keyword evidence="3" id="KW-1185">Reference proteome</keyword>
<organism evidence="2 3">
    <name type="scientific">Portunus trituberculatus</name>
    <name type="common">Swimming crab</name>
    <name type="synonym">Neptunus trituberculatus</name>
    <dbReference type="NCBI Taxonomy" id="210409"/>
    <lineage>
        <taxon>Eukaryota</taxon>
        <taxon>Metazoa</taxon>
        <taxon>Ecdysozoa</taxon>
        <taxon>Arthropoda</taxon>
        <taxon>Crustacea</taxon>
        <taxon>Multicrustacea</taxon>
        <taxon>Malacostraca</taxon>
        <taxon>Eumalacostraca</taxon>
        <taxon>Eucarida</taxon>
        <taxon>Decapoda</taxon>
        <taxon>Pleocyemata</taxon>
        <taxon>Brachyura</taxon>
        <taxon>Eubrachyura</taxon>
        <taxon>Portunoidea</taxon>
        <taxon>Portunidae</taxon>
        <taxon>Portuninae</taxon>
        <taxon>Portunus</taxon>
    </lineage>
</organism>
<feature type="region of interest" description="Disordered" evidence="1">
    <location>
        <begin position="1"/>
        <end position="91"/>
    </location>
</feature>
<name>A0A5B7K911_PORTR</name>
<dbReference type="AlphaFoldDB" id="A0A5B7K911"/>
<evidence type="ECO:0000256" key="1">
    <source>
        <dbReference type="SAM" id="MobiDB-lite"/>
    </source>
</evidence>
<sequence length="91" mass="9513">MGAGTAHASQVSGTTDGGKGTWRPQCDPARPTDDRSAPLTLPSPFTCFPVTAPLHHHPSACTHDHSSHSPLPTPHPSLHTPYSSLTSSPTQ</sequence>
<comment type="caution">
    <text evidence="2">The sequence shown here is derived from an EMBL/GenBank/DDBJ whole genome shotgun (WGS) entry which is preliminary data.</text>
</comment>
<feature type="compositionally biased region" description="Low complexity" evidence="1">
    <location>
        <begin position="76"/>
        <end position="85"/>
    </location>
</feature>
<protein>
    <submittedName>
        <fullName evidence="2">Uncharacterized protein</fullName>
    </submittedName>
</protein>
<proteinExistence type="predicted"/>
<accession>A0A5B7K911</accession>
<dbReference type="EMBL" id="VSRR010134757">
    <property type="protein sequence ID" value="MPD03124.1"/>
    <property type="molecule type" value="Genomic_DNA"/>
</dbReference>
<evidence type="ECO:0000313" key="3">
    <source>
        <dbReference type="Proteomes" id="UP000324222"/>
    </source>
</evidence>
<evidence type="ECO:0000313" key="2">
    <source>
        <dbReference type="EMBL" id="MPD03124.1"/>
    </source>
</evidence>